<organism evidence="9 10">
    <name type="scientific">Sulfobacillus acidophilus (strain ATCC 700253 / DSM 10332 / NAL)</name>
    <dbReference type="NCBI Taxonomy" id="679936"/>
    <lineage>
        <taxon>Bacteria</taxon>
        <taxon>Bacillati</taxon>
        <taxon>Bacillota</taxon>
        <taxon>Clostridia</taxon>
        <taxon>Eubacteriales</taxon>
        <taxon>Clostridiales Family XVII. Incertae Sedis</taxon>
        <taxon>Sulfobacillus</taxon>
    </lineage>
</organism>
<evidence type="ECO:0000256" key="7">
    <source>
        <dbReference type="SAM" id="Phobius"/>
    </source>
</evidence>
<dbReference type="PATRIC" id="fig|679936.5.peg.2425"/>
<keyword evidence="10" id="KW-1185">Reference proteome</keyword>
<feature type="transmembrane region" description="Helical" evidence="7">
    <location>
        <begin position="21"/>
        <end position="40"/>
    </location>
</feature>
<feature type="transmembrane region" description="Helical" evidence="7">
    <location>
        <begin position="52"/>
        <end position="71"/>
    </location>
</feature>
<feature type="transmembrane region" description="Helical" evidence="7">
    <location>
        <begin position="158"/>
        <end position="177"/>
    </location>
</feature>
<evidence type="ECO:0000256" key="1">
    <source>
        <dbReference type="ARBA" id="ARBA00004651"/>
    </source>
</evidence>
<keyword evidence="3" id="KW-1003">Cell membrane</keyword>
<dbReference type="InterPro" id="IPR051258">
    <property type="entry name" value="Diverse_Substrate_Transporter"/>
</dbReference>
<dbReference type="EMBL" id="CP003179">
    <property type="protein sequence ID" value="AEW05808.1"/>
    <property type="molecule type" value="Genomic_DNA"/>
</dbReference>
<reference evidence="9 10" key="2">
    <citation type="journal article" date="2012" name="Stand. Genomic Sci.">
        <title>Complete genome sequence of the moderately thermophilic mineral-sulfide-oxidizing firmicute Sulfobacillus acidophilus type strain (NAL(T)).</title>
        <authorList>
            <person name="Anderson I."/>
            <person name="Chertkov O."/>
            <person name="Chen A."/>
            <person name="Saunders E."/>
            <person name="Lapidus A."/>
            <person name="Nolan M."/>
            <person name="Lucas S."/>
            <person name="Hammon N."/>
            <person name="Deshpande S."/>
            <person name="Cheng J.F."/>
            <person name="Han C."/>
            <person name="Tapia R."/>
            <person name="Goodwin L.A."/>
            <person name="Pitluck S."/>
            <person name="Liolios K."/>
            <person name="Pagani I."/>
            <person name="Ivanova N."/>
            <person name="Mikhailova N."/>
            <person name="Pati A."/>
            <person name="Palaniappan K."/>
            <person name="Land M."/>
            <person name="Pan C."/>
            <person name="Rohde M."/>
            <person name="Pukall R."/>
            <person name="Goker M."/>
            <person name="Detter J.C."/>
            <person name="Woyke T."/>
            <person name="Bristow J."/>
            <person name="Eisen J.A."/>
            <person name="Markowitz V."/>
            <person name="Hugenholtz P."/>
            <person name="Kyrpides N.C."/>
            <person name="Klenk H.P."/>
            <person name="Mavromatis K."/>
        </authorList>
    </citation>
    <scope>NUCLEOTIDE SEQUENCE [LARGE SCALE GENOMIC DNA]</scope>
    <source>
        <strain evidence="10">ATCC 700253 / DSM 10332 / NAL</strain>
    </source>
</reference>
<keyword evidence="5 7" id="KW-1133">Transmembrane helix</keyword>
<dbReference type="AlphaFoldDB" id="G8TUT4"/>
<dbReference type="Pfam" id="PF00892">
    <property type="entry name" value="EamA"/>
    <property type="match status" value="2"/>
</dbReference>
<accession>G8TUT4</accession>
<dbReference type="InterPro" id="IPR000620">
    <property type="entry name" value="EamA_dom"/>
</dbReference>
<evidence type="ECO:0000313" key="10">
    <source>
        <dbReference type="Proteomes" id="UP000005439"/>
    </source>
</evidence>
<comment type="subcellular location">
    <subcellularLocation>
        <location evidence="1">Cell membrane</location>
        <topology evidence="1">Multi-pass membrane protein</topology>
    </subcellularLocation>
</comment>
<feature type="transmembrane region" description="Helical" evidence="7">
    <location>
        <begin position="257"/>
        <end position="274"/>
    </location>
</feature>
<keyword evidence="6 7" id="KW-0472">Membrane</keyword>
<evidence type="ECO:0000256" key="2">
    <source>
        <dbReference type="ARBA" id="ARBA00007362"/>
    </source>
</evidence>
<evidence type="ECO:0000256" key="4">
    <source>
        <dbReference type="ARBA" id="ARBA00022692"/>
    </source>
</evidence>
<evidence type="ECO:0000256" key="6">
    <source>
        <dbReference type="ARBA" id="ARBA00023136"/>
    </source>
</evidence>
<keyword evidence="4 7" id="KW-0812">Transmembrane</keyword>
<evidence type="ECO:0000313" key="9">
    <source>
        <dbReference type="EMBL" id="AEW05808.1"/>
    </source>
</evidence>
<dbReference type="HOGENOM" id="CLU_033863_21_4_9"/>
<sequence>MIDPEIRDRSVSPRSGGPRRTWAGLLALALVTAIWGYSNVLIRQLEHQWDPLLLLWVRYALVGLVGIPWLVTQGLSWSSWLWGGLVGAILAVTTLAQAIAMESVSVDQMAFITALYVVLTPLVMAFFRRRRPPRAVMAFALVSLTGVLLLVGHLTFTVAIGTLWSFAAAGLATLQIISTARFSRRLGAFELTFTGALGAAVILGLLLLIPGTHGPFHPVWSWRSLWRLLYLAGPGTLLAFWLQIWGQSRLTATQAAFLFNVEPVWTAVFAWLVLGQTLSPGQGIGAGLILVSLLALSRDG</sequence>
<dbReference type="KEGG" id="sap:Sulac_2340"/>
<feature type="transmembrane region" description="Helical" evidence="7">
    <location>
        <begin position="280"/>
        <end position="297"/>
    </location>
</feature>
<dbReference type="Proteomes" id="UP000005439">
    <property type="component" value="Chromosome"/>
</dbReference>
<dbReference type="PANTHER" id="PTHR42920:SF5">
    <property type="entry name" value="EAMA DOMAIN-CONTAINING PROTEIN"/>
    <property type="match status" value="1"/>
</dbReference>
<dbReference type="PANTHER" id="PTHR42920">
    <property type="entry name" value="OS03G0707200 PROTEIN-RELATED"/>
    <property type="match status" value="1"/>
</dbReference>
<dbReference type="SUPFAM" id="SSF103481">
    <property type="entry name" value="Multidrug resistance efflux transporter EmrE"/>
    <property type="match status" value="2"/>
</dbReference>
<feature type="domain" description="EamA" evidence="8">
    <location>
        <begin position="160"/>
        <end position="297"/>
    </location>
</feature>
<feature type="domain" description="EamA" evidence="8">
    <location>
        <begin position="23"/>
        <end position="151"/>
    </location>
</feature>
<feature type="transmembrane region" description="Helical" evidence="7">
    <location>
        <begin position="228"/>
        <end position="245"/>
    </location>
</feature>
<feature type="transmembrane region" description="Helical" evidence="7">
    <location>
        <begin position="106"/>
        <end position="127"/>
    </location>
</feature>
<dbReference type="InterPro" id="IPR037185">
    <property type="entry name" value="EmrE-like"/>
</dbReference>
<dbReference type="GO" id="GO:0005886">
    <property type="term" value="C:plasma membrane"/>
    <property type="evidence" value="ECO:0007669"/>
    <property type="project" value="UniProtKB-SubCell"/>
</dbReference>
<evidence type="ECO:0000259" key="8">
    <source>
        <dbReference type="Pfam" id="PF00892"/>
    </source>
</evidence>
<evidence type="ECO:0000256" key="5">
    <source>
        <dbReference type="ARBA" id="ARBA00022989"/>
    </source>
</evidence>
<comment type="similarity">
    <text evidence="2">Belongs to the EamA transporter family.</text>
</comment>
<feature type="transmembrane region" description="Helical" evidence="7">
    <location>
        <begin position="80"/>
        <end position="100"/>
    </location>
</feature>
<dbReference type="STRING" id="679936.Sulac_2340"/>
<gene>
    <name evidence="9" type="ordered locus">Sulac_2340</name>
</gene>
<name>G8TUT4_SULAD</name>
<proteinExistence type="inferred from homology"/>
<feature type="transmembrane region" description="Helical" evidence="7">
    <location>
        <begin position="189"/>
        <end position="208"/>
    </location>
</feature>
<feature type="transmembrane region" description="Helical" evidence="7">
    <location>
        <begin position="134"/>
        <end position="152"/>
    </location>
</feature>
<protein>
    <recommendedName>
        <fullName evidence="8">EamA domain-containing protein</fullName>
    </recommendedName>
</protein>
<evidence type="ECO:0000256" key="3">
    <source>
        <dbReference type="ARBA" id="ARBA00022475"/>
    </source>
</evidence>
<reference evidence="10" key="1">
    <citation type="submission" date="2011-12" db="EMBL/GenBank/DDBJ databases">
        <title>The complete genome of chromosome of Sulfobacillus acidophilus DSM 10332.</title>
        <authorList>
            <person name="Lucas S."/>
            <person name="Han J."/>
            <person name="Lapidus A."/>
            <person name="Bruce D."/>
            <person name="Goodwin L."/>
            <person name="Pitluck S."/>
            <person name="Peters L."/>
            <person name="Kyrpides N."/>
            <person name="Mavromatis K."/>
            <person name="Ivanova N."/>
            <person name="Mikhailova N."/>
            <person name="Chertkov O."/>
            <person name="Saunders E."/>
            <person name="Detter J.C."/>
            <person name="Tapia R."/>
            <person name="Han C."/>
            <person name="Land M."/>
            <person name="Hauser L."/>
            <person name="Markowitz V."/>
            <person name="Cheng J.-F."/>
            <person name="Hugenholtz P."/>
            <person name="Woyke T."/>
            <person name="Wu D."/>
            <person name="Pukall R."/>
            <person name="Gehrich-Schroeter G."/>
            <person name="Schneider S."/>
            <person name="Klenk H.-P."/>
            <person name="Eisen J.A."/>
        </authorList>
    </citation>
    <scope>NUCLEOTIDE SEQUENCE [LARGE SCALE GENOMIC DNA]</scope>
    <source>
        <strain evidence="10">ATCC 700253 / DSM 10332 / NAL</strain>
    </source>
</reference>